<dbReference type="InterPro" id="IPR050228">
    <property type="entry name" value="Carboxylesterase_BioH"/>
</dbReference>
<dbReference type="InterPro" id="IPR022742">
    <property type="entry name" value="Hydrolase_4"/>
</dbReference>
<dbReference type="GO" id="GO:0016787">
    <property type="term" value="F:hydrolase activity"/>
    <property type="evidence" value="ECO:0007669"/>
    <property type="project" value="UniProtKB-KW"/>
</dbReference>
<dbReference type="RefSeq" id="WP_349134590.1">
    <property type="nucleotide sequence ID" value="NZ_JBBMFF010000076.1"/>
</dbReference>
<evidence type="ECO:0000313" key="3">
    <source>
        <dbReference type="Proteomes" id="UP001491552"/>
    </source>
</evidence>
<protein>
    <submittedName>
        <fullName evidence="2">Alpha/beta fold hydrolase</fullName>
    </submittedName>
</protein>
<keyword evidence="2" id="KW-0378">Hydrolase</keyword>
<organism evidence="2 3">
    <name type="scientific">Faecousia intestinalis</name>
    <dbReference type="NCBI Taxonomy" id="3133167"/>
    <lineage>
        <taxon>Bacteria</taxon>
        <taxon>Bacillati</taxon>
        <taxon>Bacillota</taxon>
        <taxon>Clostridia</taxon>
        <taxon>Eubacteriales</taxon>
        <taxon>Oscillospiraceae</taxon>
        <taxon>Faecousia</taxon>
    </lineage>
</organism>
<dbReference type="PANTHER" id="PTHR43194">
    <property type="entry name" value="HYDROLASE ALPHA/BETA FOLD FAMILY"/>
    <property type="match status" value="1"/>
</dbReference>
<keyword evidence="3" id="KW-1185">Reference proteome</keyword>
<dbReference type="Pfam" id="PF12146">
    <property type="entry name" value="Hydrolase_4"/>
    <property type="match status" value="1"/>
</dbReference>
<evidence type="ECO:0000313" key="2">
    <source>
        <dbReference type="EMBL" id="MEQ2509881.1"/>
    </source>
</evidence>
<evidence type="ECO:0000259" key="1">
    <source>
        <dbReference type="Pfam" id="PF12146"/>
    </source>
</evidence>
<feature type="domain" description="Serine aminopeptidase S33" evidence="1">
    <location>
        <begin position="79"/>
        <end position="180"/>
    </location>
</feature>
<comment type="caution">
    <text evidence="2">The sequence shown here is derived from an EMBL/GenBank/DDBJ whole genome shotgun (WGS) entry which is preliminary data.</text>
</comment>
<name>A0ABV1G394_9FIRM</name>
<dbReference type="Proteomes" id="UP001491552">
    <property type="component" value="Unassembled WGS sequence"/>
</dbReference>
<dbReference type="Gene3D" id="3.40.50.1820">
    <property type="entry name" value="alpha/beta hydrolase"/>
    <property type="match status" value="1"/>
</dbReference>
<dbReference type="InterPro" id="IPR029058">
    <property type="entry name" value="AB_hydrolase_fold"/>
</dbReference>
<accession>A0ABV1G394</accession>
<reference evidence="2 3" key="1">
    <citation type="submission" date="2024-03" db="EMBL/GenBank/DDBJ databases">
        <title>Human intestinal bacterial collection.</title>
        <authorList>
            <person name="Pauvert C."/>
            <person name="Hitch T.C.A."/>
            <person name="Clavel T."/>
        </authorList>
    </citation>
    <scope>NUCLEOTIDE SEQUENCE [LARGE SCALE GENOMIC DNA]</scope>
    <source>
        <strain evidence="2 3">CLA-AA-H192</strain>
    </source>
</reference>
<dbReference type="EMBL" id="JBBMFF010000076">
    <property type="protein sequence ID" value="MEQ2509881.1"/>
    <property type="molecule type" value="Genomic_DNA"/>
</dbReference>
<dbReference type="PANTHER" id="PTHR43194:SF2">
    <property type="entry name" value="PEROXISOMAL MEMBRANE PROTEIN LPX1"/>
    <property type="match status" value="1"/>
</dbReference>
<proteinExistence type="predicted"/>
<sequence>MSRRSRVLRRILLLALAVYLICSVAAVQVMNAALFGRADEPDGLTVRYADVAADYPRQTVTFSSGSAQLTGWLYPAEDAAALVVIAHGLGADAETYLPETMHFVDSGYSVLAYDATGTGASGGSGTRGLAQSALDLDAALTRAEQEGLPILLFGHSWGGYAAAAVLGGSHDVTASVCAAGFDTPLGLMRQTARRWCGPVAELGVPFLWLDQQLRFGTAANVSGAEAAAASGTPVLVLHGADDDTIPADGPSLLAACQKENAPNIRTVLLPGETHTSLLHDAQGRCSEAVFAQIDAFYAAALADGAG</sequence>
<gene>
    <name evidence="2" type="ORF">WMO66_01235</name>
</gene>
<dbReference type="SUPFAM" id="SSF53474">
    <property type="entry name" value="alpha/beta-Hydrolases"/>
    <property type="match status" value="1"/>
</dbReference>